<feature type="domain" description="Major facilitator superfamily (MFS) profile" evidence="11">
    <location>
        <begin position="33"/>
        <end position="436"/>
    </location>
</feature>
<feature type="transmembrane region" description="Helical" evidence="10">
    <location>
        <begin position="75"/>
        <end position="93"/>
    </location>
</feature>
<evidence type="ECO:0000256" key="1">
    <source>
        <dbReference type="ARBA" id="ARBA00004651"/>
    </source>
</evidence>
<keyword evidence="4" id="KW-1003">Cell membrane</keyword>
<keyword evidence="6" id="KW-0769">Symport</keyword>
<evidence type="ECO:0000259" key="11">
    <source>
        <dbReference type="PROSITE" id="PS50850"/>
    </source>
</evidence>
<evidence type="ECO:0000256" key="8">
    <source>
        <dbReference type="ARBA" id="ARBA00023136"/>
    </source>
</evidence>
<dbReference type="PROSITE" id="PS50850">
    <property type="entry name" value="MFS"/>
    <property type="match status" value="1"/>
</dbReference>
<dbReference type="InterPro" id="IPR020846">
    <property type="entry name" value="MFS_dom"/>
</dbReference>
<dbReference type="Proteomes" id="UP000316500">
    <property type="component" value="Unassembled WGS sequence"/>
</dbReference>
<feature type="transmembrane region" description="Helical" evidence="10">
    <location>
        <begin position="292"/>
        <end position="310"/>
    </location>
</feature>
<dbReference type="PANTHER" id="PTHR43528">
    <property type="entry name" value="ALPHA-KETOGLUTARATE PERMEASE"/>
    <property type="match status" value="1"/>
</dbReference>
<sequence length="442" mass="47149">MLDTQTTDSVVPSPKTQASPQKNAKFTPEVRKGLLGLGLGNALEWYDWMVFGLLSAFIGPNFFPNTDPLSATLNALAVFAVGFAFRPLGGILLGTLADRIGRRRVMLLSIMLMAGTTLIIAITPSYATIGPAAGIILLVCRVLQGISTGIEAPLSTSHAVELAPEGREGYVAGIMSFYVNIGILLASLISFLCSLVLGGAAMAEWGWRVPFIIGALFGFVVLYLRRSLPETLKQEEMASNTPRAVWKGVGKHWLSVLAIIFVVGAAQAYNYAWNVGLPSAARSGFKEDPTAVFALTTILGVILVVGSWIIGKLADGKAMSKWFLVTRILAIPSVFLMLMYVQPGIGGFAAVLLGGSIVLVLNMTLYNVVSSSLMPKNIRGTGVALGYGIGVALFGGTASYLLVWFQSLNLTWVFPVYVAVLSILSIVFYLAARRSNGIFVGK</sequence>
<dbReference type="InterPro" id="IPR036259">
    <property type="entry name" value="MFS_trans_sf"/>
</dbReference>
<dbReference type="EMBL" id="VNFK01000001">
    <property type="protein sequence ID" value="TVU66830.1"/>
    <property type="molecule type" value="Genomic_DNA"/>
</dbReference>
<comment type="similarity">
    <text evidence="2">Belongs to the major facilitator superfamily. Metabolite:H+ Symporter (MHS) family (TC 2.A.1.6) family.</text>
</comment>
<feature type="transmembrane region" description="Helical" evidence="10">
    <location>
        <begin position="205"/>
        <end position="224"/>
    </location>
</feature>
<feature type="transmembrane region" description="Helical" evidence="10">
    <location>
        <begin position="170"/>
        <end position="199"/>
    </location>
</feature>
<protein>
    <submittedName>
        <fullName evidence="12">MFS transporter</fullName>
    </submittedName>
</protein>
<gene>
    <name evidence="12" type="ORF">FQP90_01420</name>
</gene>
<dbReference type="Pfam" id="PF07690">
    <property type="entry name" value="MFS_1"/>
    <property type="match status" value="1"/>
</dbReference>
<evidence type="ECO:0000313" key="13">
    <source>
        <dbReference type="Proteomes" id="UP000316500"/>
    </source>
</evidence>
<evidence type="ECO:0000256" key="2">
    <source>
        <dbReference type="ARBA" id="ARBA00008240"/>
    </source>
</evidence>
<comment type="subcellular location">
    <subcellularLocation>
        <location evidence="1">Cell membrane</location>
        <topology evidence="1">Multi-pass membrane protein</topology>
    </subcellularLocation>
</comment>
<feature type="transmembrane region" description="Helical" evidence="10">
    <location>
        <begin position="253"/>
        <end position="272"/>
    </location>
</feature>
<dbReference type="PROSITE" id="PS00216">
    <property type="entry name" value="SUGAR_TRANSPORT_1"/>
    <property type="match status" value="1"/>
</dbReference>
<feature type="transmembrane region" description="Helical" evidence="10">
    <location>
        <begin position="412"/>
        <end position="432"/>
    </location>
</feature>
<reference evidence="12 13" key="1">
    <citation type="submission" date="2019-07" db="EMBL/GenBank/DDBJ databases">
        <title>Diversity of Bacteria from Kongsfjorden, Arctic.</title>
        <authorList>
            <person name="Yu Y."/>
        </authorList>
    </citation>
    <scope>NUCLEOTIDE SEQUENCE [LARGE SCALE GENOMIC DNA]</scope>
    <source>
        <strain evidence="12 13">SM1928</strain>
    </source>
</reference>
<feature type="transmembrane region" description="Helical" evidence="10">
    <location>
        <begin position="45"/>
        <end position="63"/>
    </location>
</feature>
<proteinExistence type="inferred from homology"/>
<evidence type="ECO:0000256" key="7">
    <source>
        <dbReference type="ARBA" id="ARBA00022989"/>
    </source>
</evidence>
<keyword evidence="5 10" id="KW-0812">Transmembrane</keyword>
<evidence type="ECO:0000313" key="12">
    <source>
        <dbReference type="EMBL" id="TVU66830.1"/>
    </source>
</evidence>
<dbReference type="GO" id="GO:0015293">
    <property type="term" value="F:symporter activity"/>
    <property type="evidence" value="ECO:0007669"/>
    <property type="project" value="UniProtKB-KW"/>
</dbReference>
<dbReference type="OrthoDB" id="8953821at2"/>
<organism evidence="12 13">
    <name type="scientific">Paenarthrobacter nitroguajacolicus</name>
    <name type="common">Arthrobacter nitroguajacolicus</name>
    <dbReference type="NCBI Taxonomy" id="211146"/>
    <lineage>
        <taxon>Bacteria</taxon>
        <taxon>Bacillati</taxon>
        <taxon>Actinomycetota</taxon>
        <taxon>Actinomycetes</taxon>
        <taxon>Micrococcales</taxon>
        <taxon>Micrococcaceae</taxon>
        <taxon>Paenarthrobacter</taxon>
    </lineage>
</organism>
<feature type="transmembrane region" description="Helical" evidence="10">
    <location>
        <begin position="381"/>
        <end position="406"/>
    </location>
</feature>
<dbReference type="InterPro" id="IPR011701">
    <property type="entry name" value="MFS"/>
</dbReference>
<feature type="region of interest" description="Disordered" evidence="9">
    <location>
        <begin position="1"/>
        <end position="23"/>
    </location>
</feature>
<comment type="caution">
    <text evidence="12">The sequence shown here is derived from an EMBL/GenBank/DDBJ whole genome shotgun (WGS) entry which is preliminary data.</text>
</comment>
<name>A0A558HCH0_PAENT</name>
<evidence type="ECO:0000256" key="3">
    <source>
        <dbReference type="ARBA" id="ARBA00022448"/>
    </source>
</evidence>
<dbReference type="GO" id="GO:0005886">
    <property type="term" value="C:plasma membrane"/>
    <property type="evidence" value="ECO:0007669"/>
    <property type="project" value="UniProtKB-SubCell"/>
</dbReference>
<evidence type="ECO:0000256" key="4">
    <source>
        <dbReference type="ARBA" id="ARBA00022475"/>
    </source>
</evidence>
<accession>A0A558HCH0</accession>
<dbReference type="PANTHER" id="PTHR43528:SF1">
    <property type="entry name" value="ALPHA-KETOGLUTARATE PERMEASE"/>
    <property type="match status" value="1"/>
</dbReference>
<keyword evidence="8 10" id="KW-0472">Membrane</keyword>
<evidence type="ECO:0000256" key="6">
    <source>
        <dbReference type="ARBA" id="ARBA00022847"/>
    </source>
</evidence>
<keyword evidence="3" id="KW-0813">Transport</keyword>
<dbReference type="SUPFAM" id="SSF103473">
    <property type="entry name" value="MFS general substrate transporter"/>
    <property type="match status" value="1"/>
</dbReference>
<dbReference type="InterPro" id="IPR051084">
    <property type="entry name" value="H+-coupled_symporters"/>
</dbReference>
<keyword evidence="7 10" id="KW-1133">Transmembrane helix</keyword>
<dbReference type="AlphaFoldDB" id="A0A558HCH0"/>
<dbReference type="InterPro" id="IPR005829">
    <property type="entry name" value="Sugar_transporter_CS"/>
</dbReference>
<evidence type="ECO:0000256" key="10">
    <source>
        <dbReference type="SAM" id="Phobius"/>
    </source>
</evidence>
<feature type="transmembrane region" description="Helical" evidence="10">
    <location>
        <begin position="322"/>
        <end position="341"/>
    </location>
</feature>
<evidence type="ECO:0000256" key="9">
    <source>
        <dbReference type="SAM" id="MobiDB-lite"/>
    </source>
</evidence>
<feature type="transmembrane region" description="Helical" evidence="10">
    <location>
        <begin position="347"/>
        <end position="369"/>
    </location>
</feature>
<dbReference type="RefSeq" id="WP_144647958.1">
    <property type="nucleotide sequence ID" value="NZ_VNFK01000001.1"/>
</dbReference>
<evidence type="ECO:0000256" key="5">
    <source>
        <dbReference type="ARBA" id="ARBA00022692"/>
    </source>
</evidence>
<dbReference type="Gene3D" id="1.20.1250.20">
    <property type="entry name" value="MFS general substrate transporter like domains"/>
    <property type="match status" value="2"/>
</dbReference>